<dbReference type="RefSeq" id="WP_148581379.1">
    <property type="nucleotide sequence ID" value="NZ_SDKK01000033.1"/>
</dbReference>
<protein>
    <submittedName>
        <fullName evidence="2">DUF262 domain-containing protein</fullName>
    </submittedName>
</protein>
<comment type="caution">
    <text evidence="2">The sequence shown here is derived from an EMBL/GenBank/DDBJ whole genome shotgun (WGS) entry which is preliminary data.</text>
</comment>
<evidence type="ECO:0000259" key="1">
    <source>
        <dbReference type="Pfam" id="PF03235"/>
    </source>
</evidence>
<dbReference type="AlphaFoldDB" id="A0A6C2CFK3"/>
<dbReference type="InterPro" id="IPR004919">
    <property type="entry name" value="GmrSD_N"/>
</dbReference>
<evidence type="ECO:0000313" key="3">
    <source>
        <dbReference type="Proteomes" id="UP000389128"/>
    </source>
</evidence>
<gene>
    <name evidence="2" type="ORF">ETQ85_22935</name>
</gene>
<feature type="domain" description="GmrSD restriction endonucleases N-terminal" evidence="1">
    <location>
        <begin position="15"/>
        <end position="228"/>
    </location>
</feature>
<dbReference type="OrthoDB" id="3654724at2"/>
<dbReference type="Pfam" id="PF03235">
    <property type="entry name" value="GmrSD_N"/>
    <property type="match status" value="1"/>
</dbReference>
<name>A0A6C2CFK3_9RHOO</name>
<organism evidence="2 3">
    <name type="scientific">Zoogloea oleivorans</name>
    <dbReference type="NCBI Taxonomy" id="1552750"/>
    <lineage>
        <taxon>Bacteria</taxon>
        <taxon>Pseudomonadati</taxon>
        <taxon>Pseudomonadota</taxon>
        <taxon>Betaproteobacteria</taxon>
        <taxon>Rhodocyclales</taxon>
        <taxon>Zoogloeaceae</taxon>
        <taxon>Zoogloea</taxon>
    </lineage>
</organism>
<dbReference type="EMBL" id="SDKK01000033">
    <property type="protein sequence ID" value="TYC52392.1"/>
    <property type="molecule type" value="Genomic_DNA"/>
</dbReference>
<keyword evidence="3" id="KW-1185">Reference proteome</keyword>
<sequence length="789" mass="88771">MSTSFRNVFRRGDVSRIEIPIVQRDYAQGRKDGGVPRIRKAFLEVLHGALTGSEAVGLDFVYGEVEDGRMIPLDGQQRLTTLFLLHWYLAARCCASGDECDFLGKFTYKTRYSARDFCAHLITQRPSFPLAGKLSTWLGDQHWYAGAWRHDPTIQSMRVVLDDIHDLFCNADGAVCHAAWQRLVSDDEPAITFESLSLADMGLTDELYIKMNSRGKPLTDFEHFKADFEQTLREVSEAHHDRFDGKESPYQEFIRKVDQDWSDLLWPLRGSDDIIDDEFLRLFRFLTDIVIHRYGLPVEPDAFDRDIDLWAKGIYGKANGQDPLATQRYLFDALDSLFAVFGPLKRADTIADWFRGIFTEKGYRPGAVAIFDKQVDLLGACCEKYGIMAGKNRLFSLSRTLLLFAVLEYLMADPKPEDFAQRLRTVRNLVFASNDEIRPGSFSALLVETSQIVSKGDLSEVQTYNKRQIDEEGRKADFLARHPDHPGLREILHRLEDHDLLRGCIAVFDLGADAATFARRAALFHEVFPEDGKPSFREIGAALLACGNYSRQVSEGRYQFGSPELPSVWRELLTNSASTDFARTRGALLSMLDALACTAGASISVRLQAIADAYLAVQEKAGAFDWRYYLVKYPVMRAGYSGLYISSSGVMGFDLCMMERWQLNSYYRDPYLLAVIEQSGARFGQDVAPLKHYGWDGYQQQGRWIELARTGENLMSCRNEGFLLQGPSQAGELAAFMAIIQKHGADADGLLKVPQVLVDGVIHDQEDRILLGARLLQAFVAGPSLLSAG</sequence>
<proteinExistence type="predicted"/>
<reference evidence="2 3" key="1">
    <citation type="submission" date="2019-01" db="EMBL/GenBank/DDBJ databases">
        <title>Zoogloea oleivorans genome sequencing and assembly.</title>
        <authorList>
            <person name="Tancsics A."/>
            <person name="Farkas M."/>
            <person name="Kriszt B."/>
            <person name="Maroti G."/>
            <person name="Horvath B."/>
        </authorList>
    </citation>
    <scope>NUCLEOTIDE SEQUENCE [LARGE SCALE GENOMIC DNA]</scope>
    <source>
        <strain evidence="2 3">Buc</strain>
    </source>
</reference>
<accession>A0A6C2CFK3</accession>
<dbReference type="Proteomes" id="UP000389128">
    <property type="component" value="Unassembled WGS sequence"/>
</dbReference>
<evidence type="ECO:0000313" key="2">
    <source>
        <dbReference type="EMBL" id="TYC52392.1"/>
    </source>
</evidence>